<accession>A0A0F9V0E7</accession>
<sequence length="447" mass="51898">MVWIKEKKDIFTKEEPEEKPKRKYKKKEKVEEIEEKVSDISEEELKSVLKPILKKIIIILKKYMDLKEDHYLLIGTWIIGTHFHQSFRSYPYLFFNAMKGSGKSRILNLITMLSKQGIVLNSLTEAVLFRTKGTLGIDEFESVGKKGNENLRELLNSAYKKTGKVFRMKKVSGKDGESQEVEEFEVYRPIIMANIWGMDETLGDRCIELILEKSVNKKVVKLIEDFEDNSQITGVVDAISKGIGSYGSFKFMLEVQQNWNNYIESISSPNIPNTPFTPTTPTTPVNNNNNNNNIYIYNKINNTELLGRDLELFFPLFLISDLCGNLDKMLEISTKIVKERKEKDVYESFDVQVYDFVAQHKEIGFLRISELTSQFRDFAGIQEKQENWINSRWLGKSLKRLLLIKDKKKSSGMMVVLNIEKAQEKIKIFKEPEEDDSIEEIVTEVFK</sequence>
<dbReference type="EMBL" id="LAZR01000485">
    <property type="protein sequence ID" value="KKN66986.1"/>
    <property type="molecule type" value="Genomic_DNA"/>
</dbReference>
<evidence type="ECO:0008006" key="2">
    <source>
        <dbReference type="Google" id="ProtNLM"/>
    </source>
</evidence>
<name>A0A0F9V0E7_9ZZZZ</name>
<proteinExistence type="predicted"/>
<gene>
    <name evidence="1" type="ORF">LCGC14_0465400</name>
</gene>
<protein>
    <recommendedName>
        <fullName evidence="2">DUF3631 domain-containing protein</fullName>
    </recommendedName>
</protein>
<reference evidence="1" key="1">
    <citation type="journal article" date="2015" name="Nature">
        <title>Complex archaea that bridge the gap between prokaryotes and eukaryotes.</title>
        <authorList>
            <person name="Spang A."/>
            <person name="Saw J.H."/>
            <person name="Jorgensen S.L."/>
            <person name="Zaremba-Niedzwiedzka K."/>
            <person name="Martijn J."/>
            <person name="Lind A.E."/>
            <person name="van Eijk R."/>
            <person name="Schleper C."/>
            <person name="Guy L."/>
            <person name="Ettema T.J."/>
        </authorList>
    </citation>
    <scope>NUCLEOTIDE SEQUENCE</scope>
</reference>
<comment type="caution">
    <text evidence="1">The sequence shown here is derived from an EMBL/GenBank/DDBJ whole genome shotgun (WGS) entry which is preliminary data.</text>
</comment>
<dbReference type="AlphaFoldDB" id="A0A0F9V0E7"/>
<evidence type="ECO:0000313" key="1">
    <source>
        <dbReference type="EMBL" id="KKN66986.1"/>
    </source>
</evidence>
<organism evidence="1">
    <name type="scientific">marine sediment metagenome</name>
    <dbReference type="NCBI Taxonomy" id="412755"/>
    <lineage>
        <taxon>unclassified sequences</taxon>
        <taxon>metagenomes</taxon>
        <taxon>ecological metagenomes</taxon>
    </lineage>
</organism>